<keyword evidence="8" id="KW-0575">Peroxidase</keyword>
<dbReference type="InterPro" id="IPR050217">
    <property type="entry name" value="Peroxiredoxin"/>
</dbReference>
<comment type="subcellular location">
    <subcellularLocation>
        <location evidence="1">Cytoplasm</location>
    </subcellularLocation>
</comment>
<accession>A0A645AXZ1</accession>
<dbReference type="CDD" id="cd03015">
    <property type="entry name" value="PRX_Typ2cys"/>
    <property type="match status" value="1"/>
</dbReference>
<dbReference type="EC" id="1.11.1.15" evidence="8"/>
<evidence type="ECO:0000256" key="5">
    <source>
        <dbReference type="ARBA" id="ARBA00023157"/>
    </source>
</evidence>
<dbReference type="Pfam" id="PF10417">
    <property type="entry name" value="1-cysPrx_C"/>
    <property type="match status" value="1"/>
</dbReference>
<dbReference type="AlphaFoldDB" id="A0A645AXZ1"/>
<proteinExistence type="inferred from homology"/>
<dbReference type="PANTHER" id="PTHR10681">
    <property type="entry name" value="THIOREDOXIN PEROXIDASE"/>
    <property type="match status" value="1"/>
</dbReference>
<keyword evidence="5" id="KW-1015">Disulfide bond</keyword>
<dbReference type="GO" id="GO:0006979">
    <property type="term" value="P:response to oxidative stress"/>
    <property type="evidence" value="ECO:0007669"/>
    <property type="project" value="TreeGrafter"/>
</dbReference>
<dbReference type="GO" id="GO:0033554">
    <property type="term" value="P:cellular response to stress"/>
    <property type="evidence" value="ECO:0007669"/>
    <property type="project" value="TreeGrafter"/>
</dbReference>
<reference evidence="8" key="1">
    <citation type="submission" date="2019-08" db="EMBL/GenBank/DDBJ databases">
        <authorList>
            <person name="Kucharzyk K."/>
            <person name="Murdoch R.W."/>
            <person name="Higgins S."/>
            <person name="Loffler F."/>
        </authorList>
    </citation>
    <scope>NUCLEOTIDE SEQUENCE</scope>
</reference>
<evidence type="ECO:0000256" key="1">
    <source>
        <dbReference type="ARBA" id="ARBA00004496"/>
    </source>
</evidence>
<dbReference type="InterPro" id="IPR000866">
    <property type="entry name" value="AhpC/TSA"/>
</dbReference>
<comment type="similarity">
    <text evidence="2">Belongs to the peroxiredoxin family. AhpC/Prx1 subfamily.</text>
</comment>
<dbReference type="PANTHER" id="PTHR10681:SF128">
    <property type="entry name" value="THIOREDOXIN-DEPENDENT PEROXIDE REDUCTASE, MITOCHONDRIAL"/>
    <property type="match status" value="1"/>
</dbReference>
<dbReference type="SUPFAM" id="SSF52833">
    <property type="entry name" value="Thioredoxin-like"/>
    <property type="match status" value="1"/>
</dbReference>
<dbReference type="Pfam" id="PF00578">
    <property type="entry name" value="AhpC-TSA"/>
    <property type="match status" value="1"/>
</dbReference>
<sequence length="194" mass="21614">MSLVTKMAPDFTAEAVLADGSIDKFTLSNWRGKYVILFFYPLDFTFVCPTEILAFDRALANFLPLNTEVVSVSVDSVYAHYAWRNTDRRHGGIGPVSFPMVSDMSRKISTDYGVLLNDSLALRGLFLIDKEGIVRHEVVNDLPLGRSVDETLRMVKALQFYEAYGDVCPADWHEGDAAVHPNAAGVKAYIAKHH</sequence>
<dbReference type="PIRSF" id="PIRSF000239">
    <property type="entry name" value="AHPC"/>
    <property type="match status" value="1"/>
</dbReference>
<dbReference type="GO" id="GO:0042744">
    <property type="term" value="P:hydrogen peroxide catabolic process"/>
    <property type="evidence" value="ECO:0007669"/>
    <property type="project" value="TreeGrafter"/>
</dbReference>
<dbReference type="EMBL" id="VSSQ01016602">
    <property type="protein sequence ID" value="MPM58115.1"/>
    <property type="molecule type" value="Genomic_DNA"/>
</dbReference>
<keyword evidence="6" id="KW-0676">Redox-active center</keyword>
<dbReference type="Gene3D" id="3.40.30.10">
    <property type="entry name" value="Glutaredoxin"/>
    <property type="match status" value="1"/>
</dbReference>
<comment type="caution">
    <text evidence="8">The sequence shown here is derived from an EMBL/GenBank/DDBJ whole genome shotgun (WGS) entry which is preliminary data.</text>
</comment>
<dbReference type="PROSITE" id="PS51352">
    <property type="entry name" value="THIOREDOXIN_2"/>
    <property type="match status" value="1"/>
</dbReference>
<dbReference type="InterPro" id="IPR024706">
    <property type="entry name" value="Peroxiredoxin_AhpC-typ"/>
</dbReference>
<organism evidence="8">
    <name type="scientific">bioreactor metagenome</name>
    <dbReference type="NCBI Taxonomy" id="1076179"/>
    <lineage>
        <taxon>unclassified sequences</taxon>
        <taxon>metagenomes</taxon>
        <taxon>ecological metagenomes</taxon>
    </lineage>
</organism>
<evidence type="ECO:0000256" key="6">
    <source>
        <dbReference type="ARBA" id="ARBA00023284"/>
    </source>
</evidence>
<evidence type="ECO:0000256" key="2">
    <source>
        <dbReference type="ARBA" id="ARBA00009796"/>
    </source>
</evidence>
<evidence type="ECO:0000256" key="3">
    <source>
        <dbReference type="ARBA" id="ARBA00022490"/>
    </source>
</evidence>
<evidence type="ECO:0000259" key="7">
    <source>
        <dbReference type="PROSITE" id="PS51352"/>
    </source>
</evidence>
<dbReference type="InterPro" id="IPR019479">
    <property type="entry name" value="Peroxiredoxin_C"/>
</dbReference>
<keyword evidence="4 8" id="KW-0560">Oxidoreductase</keyword>
<feature type="domain" description="Thioredoxin" evidence="7">
    <location>
        <begin position="2"/>
        <end position="160"/>
    </location>
</feature>
<name>A0A645AXZ1_9ZZZZ</name>
<keyword evidence="3" id="KW-0963">Cytoplasm</keyword>
<dbReference type="GO" id="GO:0005829">
    <property type="term" value="C:cytosol"/>
    <property type="evidence" value="ECO:0007669"/>
    <property type="project" value="TreeGrafter"/>
</dbReference>
<evidence type="ECO:0000256" key="4">
    <source>
        <dbReference type="ARBA" id="ARBA00023002"/>
    </source>
</evidence>
<dbReference type="FunFam" id="3.40.30.10:FF:000002">
    <property type="entry name" value="Alkyl hydroperoxide reductase C"/>
    <property type="match status" value="1"/>
</dbReference>
<dbReference type="GO" id="GO:0045454">
    <property type="term" value="P:cell redox homeostasis"/>
    <property type="evidence" value="ECO:0007669"/>
    <property type="project" value="TreeGrafter"/>
</dbReference>
<dbReference type="InterPro" id="IPR036249">
    <property type="entry name" value="Thioredoxin-like_sf"/>
</dbReference>
<evidence type="ECO:0000313" key="8">
    <source>
        <dbReference type="EMBL" id="MPM58115.1"/>
    </source>
</evidence>
<dbReference type="GO" id="GO:0008379">
    <property type="term" value="F:thioredoxin peroxidase activity"/>
    <property type="evidence" value="ECO:0007669"/>
    <property type="project" value="TreeGrafter"/>
</dbReference>
<dbReference type="InterPro" id="IPR013766">
    <property type="entry name" value="Thioredoxin_domain"/>
</dbReference>
<protein>
    <submittedName>
        <fullName evidence="8">Alkyl hydroperoxide reductase C</fullName>
        <ecNumber evidence="8">1.11.1.15</ecNumber>
    </submittedName>
</protein>
<gene>
    <name evidence="8" type="primary">ahpC_14</name>
    <name evidence="8" type="ORF">SDC9_104944</name>
</gene>